<accession>A0A5C6EQQ5</accession>
<dbReference type="AlphaFoldDB" id="A0A5C6EQQ5"/>
<name>A0A5C6EQQ5_9BACT</name>
<organism evidence="1 2">
    <name type="scientific">Rubripirellula tenax</name>
    <dbReference type="NCBI Taxonomy" id="2528015"/>
    <lineage>
        <taxon>Bacteria</taxon>
        <taxon>Pseudomonadati</taxon>
        <taxon>Planctomycetota</taxon>
        <taxon>Planctomycetia</taxon>
        <taxon>Pirellulales</taxon>
        <taxon>Pirellulaceae</taxon>
        <taxon>Rubripirellula</taxon>
    </lineage>
</organism>
<sequence>MELKPLDIRDDVSVTHAYFQTSLPSPPHLDVLVVRFSGKSGFGCANNSDAIYMEAMTRAGITAFDSVGVILDLRELAYEWGDMMVNPFAAGHKHYVDADLPVVAVISDLNRVGLTSLVADEMQSDPTNLLFETMETALTHLDAAYNDGKPLL</sequence>
<comment type="caution">
    <text evidence="1">The sequence shown here is derived from an EMBL/GenBank/DDBJ whole genome shotgun (WGS) entry which is preliminary data.</text>
</comment>
<keyword evidence="2" id="KW-1185">Reference proteome</keyword>
<dbReference type="RefSeq" id="WP_146459400.1">
    <property type="nucleotide sequence ID" value="NZ_SJPW01000005.1"/>
</dbReference>
<gene>
    <name evidence="1" type="ORF">Poly51_39970</name>
</gene>
<evidence type="ECO:0000313" key="1">
    <source>
        <dbReference type="EMBL" id="TWU50704.1"/>
    </source>
</evidence>
<dbReference type="OrthoDB" id="9152783at2"/>
<proteinExistence type="predicted"/>
<dbReference type="EMBL" id="SJPW01000005">
    <property type="protein sequence ID" value="TWU50704.1"/>
    <property type="molecule type" value="Genomic_DNA"/>
</dbReference>
<protein>
    <submittedName>
        <fullName evidence="1">Uncharacterized protein</fullName>
    </submittedName>
</protein>
<dbReference type="Proteomes" id="UP000318288">
    <property type="component" value="Unassembled WGS sequence"/>
</dbReference>
<evidence type="ECO:0000313" key="2">
    <source>
        <dbReference type="Proteomes" id="UP000318288"/>
    </source>
</evidence>
<reference evidence="1 2" key="1">
    <citation type="submission" date="2019-02" db="EMBL/GenBank/DDBJ databases">
        <title>Deep-cultivation of Planctomycetes and their phenomic and genomic characterization uncovers novel biology.</title>
        <authorList>
            <person name="Wiegand S."/>
            <person name="Jogler M."/>
            <person name="Boedeker C."/>
            <person name="Pinto D."/>
            <person name="Vollmers J."/>
            <person name="Rivas-Marin E."/>
            <person name="Kohn T."/>
            <person name="Peeters S.H."/>
            <person name="Heuer A."/>
            <person name="Rast P."/>
            <person name="Oberbeckmann S."/>
            <person name="Bunk B."/>
            <person name="Jeske O."/>
            <person name="Meyerdierks A."/>
            <person name="Storesund J.E."/>
            <person name="Kallscheuer N."/>
            <person name="Luecker S."/>
            <person name="Lage O.M."/>
            <person name="Pohl T."/>
            <person name="Merkel B.J."/>
            <person name="Hornburger P."/>
            <person name="Mueller R.-W."/>
            <person name="Bruemmer F."/>
            <person name="Labrenz M."/>
            <person name="Spormann A.M."/>
            <person name="Op Den Camp H."/>
            <person name="Overmann J."/>
            <person name="Amann R."/>
            <person name="Jetten M.S.M."/>
            <person name="Mascher T."/>
            <person name="Medema M.H."/>
            <person name="Devos D.P."/>
            <person name="Kaster A.-K."/>
            <person name="Ovreas L."/>
            <person name="Rohde M."/>
            <person name="Galperin M.Y."/>
            <person name="Jogler C."/>
        </authorList>
    </citation>
    <scope>NUCLEOTIDE SEQUENCE [LARGE SCALE GENOMIC DNA]</scope>
    <source>
        <strain evidence="1 2">Poly51</strain>
    </source>
</reference>